<keyword evidence="2" id="KW-0732">Signal</keyword>
<evidence type="ECO:0000256" key="3">
    <source>
        <dbReference type="ARBA" id="ARBA00023002"/>
    </source>
</evidence>
<dbReference type="PANTHER" id="PTHR13887">
    <property type="entry name" value="GLUTATHIONE S-TRANSFERASE KAPPA"/>
    <property type="match status" value="1"/>
</dbReference>
<dbReference type="AlphaFoldDB" id="A0A2M7QA27"/>
<sequence length="252" mass="27902">METRNGLTSRGQVIGRGLVVLGWTVFLLALTLVLILGVKAFGYYRQIRSGDLVELPQYGNRLSVGSDGGNSQTVALKEIEDLLNSADGPAIGPSIDGAFATVVMFGDFECPFSRDSSTVFRRLSVRYGDQVRFVYLDFPLSSIHPFAALSAEAAECAGEQLRYWEYFDRLYGNSSTLSQAVLLQYARETGLDSEQFERCLDSGRFAEKVEADRSLAERLGLKGTPSFFINGRRIEGAIPEQDLDRLLQKMIN</sequence>
<reference evidence="9" key="1">
    <citation type="submission" date="2017-09" db="EMBL/GenBank/DDBJ databases">
        <title>Depth-based differentiation of microbial function through sediment-hosted aquifers and enrichment of novel symbionts in the deep terrestrial subsurface.</title>
        <authorList>
            <person name="Probst A.J."/>
            <person name="Ladd B."/>
            <person name="Jarett J.K."/>
            <person name="Geller-Mcgrath D.E."/>
            <person name="Sieber C.M.K."/>
            <person name="Emerson J.B."/>
            <person name="Anantharaman K."/>
            <person name="Thomas B.C."/>
            <person name="Malmstrom R."/>
            <person name="Stieglmeier M."/>
            <person name="Klingl A."/>
            <person name="Woyke T."/>
            <person name="Ryan C.M."/>
            <person name="Banfield J.F."/>
        </authorList>
    </citation>
    <scope>NUCLEOTIDE SEQUENCE [LARGE SCALE GENOMIC DNA]</scope>
</reference>
<keyword evidence="6" id="KW-0472">Membrane</keyword>
<dbReference type="EMBL" id="PFLC01000027">
    <property type="protein sequence ID" value="PIY62785.1"/>
    <property type="molecule type" value="Genomic_DNA"/>
</dbReference>
<dbReference type="GO" id="GO:0016491">
    <property type="term" value="F:oxidoreductase activity"/>
    <property type="evidence" value="ECO:0007669"/>
    <property type="project" value="UniProtKB-KW"/>
</dbReference>
<accession>A0A2M7QA27</accession>
<keyword evidence="6" id="KW-1133">Transmembrane helix</keyword>
<evidence type="ECO:0000313" key="9">
    <source>
        <dbReference type="Proteomes" id="UP000230973"/>
    </source>
</evidence>
<dbReference type="PROSITE" id="PS51352">
    <property type="entry name" value="THIOREDOXIN_2"/>
    <property type="match status" value="1"/>
</dbReference>
<keyword evidence="5" id="KW-0676">Redox-active center</keyword>
<evidence type="ECO:0000256" key="1">
    <source>
        <dbReference type="ARBA" id="ARBA00005791"/>
    </source>
</evidence>
<dbReference type="PANTHER" id="PTHR13887:SF14">
    <property type="entry name" value="DISULFIDE BOND FORMATION PROTEIN D"/>
    <property type="match status" value="1"/>
</dbReference>
<organism evidence="8 9">
    <name type="scientific">Candidatus Uhrbacteria bacterium CG_4_10_14_0_8_um_filter_58_22</name>
    <dbReference type="NCBI Taxonomy" id="1975029"/>
    <lineage>
        <taxon>Bacteria</taxon>
        <taxon>Candidatus Uhriibacteriota</taxon>
    </lineage>
</organism>
<dbReference type="Pfam" id="PF13462">
    <property type="entry name" value="Thioredoxin_4"/>
    <property type="match status" value="1"/>
</dbReference>
<dbReference type="Proteomes" id="UP000230973">
    <property type="component" value="Unassembled WGS sequence"/>
</dbReference>
<feature type="transmembrane region" description="Helical" evidence="6">
    <location>
        <begin position="20"/>
        <end position="38"/>
    </location>
</feature>
<feature type="domain" description="Thioredoxin" evidence="7">
    <location>
        <begin position="80"/>
        <end position="252"/>
    </location>
</feature>
<dbReference type="InterPro" id="IPR012336">
    <property type="entry name" value="Thioredoxin-like_fold"/>
</dbReference>
<keyword evidence="4" id="KW-1015">Disulfide bond</keyword>
<evidence type="ECO:0000313" key="8">
    <source>
        <dbReference type="EMBL" id="PIY62785.1"/>
    </source>
</evidence>
<gene>
    <name evidence="8" type="ORF">COY93_02190</name>
</gene>
<protein>
    <recommendedName>
        <fullName evidence="7">Thioredoxin domain-containing protein</fullName>
    </recommendedName>
</protein>
<comment type="similarity">
    <text evidence="1">Belongs to the thioredoxin family. DsbA subfamily.</text>
</comment>
<evidence type="ECO:0000256" key="6">
    <source>
        <dbReference type="SAM" id="Phobius"/>
    </source>
</evidence>
<dbReference type="Gene3D" id="3.40.30.10">
    <property type="entry name" value="Glutaredoxin"/>
    <property type="match status" value="1"/>
</dbReference>
<keyword evidence="3" id="KW-0560">Oxidoreductase</keyword>
<name>A0A2M7QA27_9BACT</name>
<evidence type="ECO:0000256" key="5">
    <source>
        <dbReference type="ARBA" id="ARBA00023284"/>
    </source>
</evidence>
<dbReference type="SUPFAM" id="SSF52833">
    <property type="entry name" value="Thioredoxin-like"/>
    <property type="match status" value="1"/>
</dbReference>
<keyword evidence="6" id="KW-0812">Transmembrane</keyword>
<proteinExistence type="inferred from homology"/>
<evidence type="ECO:0000256" key="4">
    <source>
        <dbReference type="ARBA" id="ARBA00023157"/>
    </source>
</evidence>
<evidence type="ECO:0000256" key="2">
    <source>
        <dbReference type="ARBA" id="ARBA00022729"/>
    </source>
</evidence>
<dbReference type="InterPro" id="IPR036249">
    <property type="entry name" value="Thioredoxin-like_sf"/>
</dbReference>
<evidence type="ECO:0000259" key="7">
    <source>
        <dbReference type="PROSITE" id="PS51352"/>
    </source>
</evidence>
<comment type="caution">
    <text evidence="8">The sequence shown here is derived from an EMBL/GenBank/DDBJ whole genome shotgun (WGS) entry which is preliminary data.</text>
</comment>
<dbReference type="InterPro" id="IPR013766">
    <property type="entry name" value="Thioredoxin_domain"/>
</dbReference>